<gene>
    <name evidence="1" type="ORF">CARN5_1062</name>
</gene>
<comment type="caution">
    <text evidence="1">The sequence shown here is derived from an EMBL/GenBank/DDBJ whole genome shotgun (WGS) entry which is preliminary data.</text>
</comment>
<organism evidence="1">
    <name type="scientific">mine drainage metagenome</name>
    <dbReference type="NCBI Taxonomy" id="410659"/>
    <lineage>
        <taxon>unclassified sequences</taxon>
        <taxon>metagenomes</taxon>
        <taxon>ecological metagenomes</taxon>
    </lineage>
</organism>
<accession>E6QE15</accession>
<dbReference type="AlphaFoldDB" id="E6QE15"/>
<protein>
    <submittedName>
        <fullName evidence="1">Uncharacterized protein</fullName>
    </submittedName>
</protein>
<sequence length="55" mass="6116">MPAHGLASFRPLYLERHVAPIRSVSDGLKKTGSELFVFRPNGKSMDAVLGRFETK</sequence>
<name>E6QE15_9ZZZZ</name>
<reference evidence="1" key="1">
    <citation type="submission" date="2009-10" db="EMBL/GenBank/DDBJ databases">
        <title>Diversity of trophic interactions inside an arsenic-rich microbial ecosystem.</title>
        <authorList>
            <person name="Bertin P.N."/>
            <person name="Heinrich-Salmeron A."/>
            <person name="Pelletier E."/>
            <person name="Goulhen-Chollet F."/>
            <person name="Arsene-Ploetze F."/>
            <person name="Gallien S."/>
            <person name="Calteau A."/>
            <person name="Vallenet D."/>
            <person name="Casiot C."/>
            <person name="Chane-Woon-Ming B."/>
            <person name="Giloteaux L."/>
            <person name="Barakat M."/>
            <person name="Bonnefoy V."/>
            <person name="Bruneel O."/>
            <person name="Chandler M."/>
            <person name="Cleiss J."/>
            <person name="Duran R."/>
            <person name="Elbaz-Poulichet F."/>
            <person name="Fonknechten N."/>
            <person name="Lauga B."/>
            <person name="Mornico D."/>
            <person name="Ortet P."/>
            <person name="Schaeffer C."/>
            <person name="Siguier P."/>
            <person name="Alexander Thil Smith A."/>
            <person name="Van Dorsselaer A."/>
            <person name="Weissenbach J."/>
            <person name="Medigue C."/>
            <person name="Le Paslier D."/>
        </authorList>
    </citation>
    <scope>NUCLEOTIDE SEQUENCE</scope>
</reference>
<dbReference type="EMBL" id="CABP01000117">
    <property type="protein sequence ID" value="CBI05441.1"/>
    <property type="molecule type" value="Genomic_DNA"/>
</dbReference>
<evidence type="ECO:0000313" key="1">
    <source>
        <dbReference type="EMBL" id="CBI05441.1"/>
    </source>
</evidence>
<proteinExistence type="predicted"/>